<dbReference type="Pfam" id="PF17898">
    <property type="entry name" value="GerD"/>
    <property type="match status" value="1"/>
</dbReference>
<dbReference type="NCBIfam" id="NF040801">
    <property type="entry name" value="spore_GerD"/>
    <property type="match status" value="1"/>
</dbReference>
<feature type="domain" description="Spore germination GerD central core" evidence="2">
    <location>
        <begin position="66"/>
        <end position="179"/>
    </location>
</feature>
<accession>A0ABV8B503</accession>
<dbReference type="EMBL" id="JBHRZT010000069">
    <property type="protein sequence ID" value="MFC3885332.1"/>
    <property type="molecule type" value="Genomic_DNA"/>
</dbReference>
<feature type="chain" id="PRO_5046477342" evidence="1">
    <location>
        <begin position="25"/>
        <end position="198"/>
    </location>
</feature>
<proteinExistence type="predicted"/>
<dbReference type="InterPro" id="IPR041262">
    <property type="entry name" value="GerD_central"/>
</dbReference>
<keyword evidence="1" id="KW-0732">Signal</keyword>
<organism evidence="3 4">
    <name type="scientific">Bacillus songklensis</name>
    <dbReference type="NCBI Taxonomy" id="1069116"/>
    <lineage>
        <taxon>Bacteria</taxon>
        <taxon>Bacillati</taxon>
        <taxon>Bacillota</taxon>
        <taxon>Bacilli</taxon>
        <taxon>Bacillales</taxon>
        <taxon>Bacillaceae</taxon>
        <taxon>Bacillus</taxon>
    </lineage>
</organism>
<sequence length="198" mass="22704">MKRWLLLLLYASLSLFALTSCAPAEQGGERMDYDQTKKMVVDILKTDEGKKAIEQVMKDEKMKQALIMDQAVVKDTIQNTLTSEKGTDFWKTTFSDPKFAESFAKSLQKEQENVIKQLMKDPDFQKSLIEVLQNPEMEKQMLTVLRSQEYRAHLQKIMTETFESPIYKAKIQDLLLKAAADVEQGKKGQQEGGSQEEK</sequence>
<name>A0ABV8B503_9BACI</name>
<reference evidence="4" key="1">
    <citation type="journal article" date="2019" name="Int. J. Syst. Evol. Microbiol.">
        <title>The Global Catalogue of Microorganisms (GCM) 10K type strain sequencing project: providing services to taxonomists for standard genome sequencing and annotation.</title>
        <authorList>
            <consortium name="The Broad Institute Genomics Platform"/>
            <consortium name="The Broad Institute Genome Sequencing Center for Infectious Disease"/>
            <person name="Wu L."/>
            <person name="Ma J."/>
        </authorList>
    </citation>
    <scope>NUCLEOTIDE SEQUENCE [LARGE SCALE GENOMIC DNA]</scope>
    <source>
        <strain evidence="4">CCUG 61889</strain>
    </source>
</reference>
<feature type="signal peptide" evidence="1">
    <location>
        <begin position="1"/>
        <end position="24"/>
    </location>
</feature>
<dbReference type="PROSITE" id="PS51257">
    <property type="entry name" value="PROKAR_LIPOPROTEIN"/>
    <property type="match status" value="1"/>
</dbReference>
<keyword evidence="3" id="KW-0449">Lipoprotein</keyword>
<dbReference type="RefSeq" id="WP_377917631.1">
    <property type="nucleotide sequence ID" value="NZ_JBHRZT010000069.1"/>
</dbReference>
<protein>
    <submittedName>
        <fullName evidence="3">Spore germination lipoprotein GerD</fullName>
    </submittedName>
</protein>
<dbReference type="Proteomes" id="UP001595752">
    <property type="component" value="Unassembled WGS sequence"/>
</dbReference>
<gene>
    <name evidence="3" type="primary">gerD</name>
    <name evidence="3" type="ORF">ACFOU2_18345</name>
</gene>
<evidence type="ECO:0000256" key="1">
    <source>
        <dbReference type="SAM" id="SignalP"/>
    </source>
</evidence>
<evidence type="ECO:0000313" key="3">
    <source>
        <dbReference type="EMBL" id="MFC3885332.1"/>
    </source>
</evidence>
<comment type="caution">
    <text evidence="3">The sequence shown here is derived from an EMBL/GenBank/DDBJ whole genome shotgun (WGS) entry which is preliminary data.</text>
</comment>
<evidence type="ECO:0000313" key="4">
    <source>
        <dbReference type="Proteomes" id="UP001595752"/>
    </source>
</evidence>
<evidence type="ECO:0000259" key="2">
    <source>
        <dbReference type="Pfam" id="PF17898"/>
    </source>
</evidence>
<keyword evidence="4" id="KW-1185">Reference proteome</keyword>